<dbReference type="EMBL" id="VSRR010057473">
    <property type="protein sequence ID" value="MPC81607.1"/>
    <property type="molecule type" value="Genomic_DNA"/>
</dbReference>
<dbReference type="AlphaFoldDB" id="A0A5B7IJA3"/>
<evidence type="ECO:0000313" key="3">
    <source>
        <dbReference type="Proteomes" id="UP000324222"/>
    </source>
</evidence>
<name>A0A5B7IJA3_PORTR</name>
<gene>
    <name evidence="2" type="ORF">E2C01_076233</name>
</gene>
<organism evidence="2 3">
    <name type="scientific">Portunus trituberculatus</name>
    <name type="common">Swimming crab</name>
    <name type="synonym">Neptunus trituberculatus</name>
    <dbReference type="NCBI Taxonomy" id="210409"/>
    <lineage>
        <taxon>Eukaryota</taxon>
        <taxon>Metazoa</taxon>
        <taxon>Ecdysozoa</taxon>
        <taxon>Arthropoda</taxon>
        <taxon>Crustacea</taxon>
        <taxon>Multicrustacea</taxon>
        <taxon>Malacostraca</taxon>
        <taxon>Eumalacostraca</taxon>
        <taxon>Eucarida</taxon>
        <taxon>Decapoda</taxon>
        <taxon>Pleocyemata</taxon>
        <taxon>Brachyura</taxon>
        <taxon>Eubrachyura</taxon>
        <taxon>Portunoidea</taxon>
        <taxon>Portunidae</taxon>
        <taxon>Portuninae</taxon>
        <taxon>Portunus</taxon>
    </lineage>
</organism>
<evidence type="ECO:0000313" key="2">
    <source>
        <dbReference type="EMBL" id="MPC81607.1"/>
    </source>
</evidence>
<reference evidence="2 3" key="1">
    <citation type="submission" date="2019-05" db="EMBL/GenBank/DDBJ databases">
        <title>Another draft genome of Portunus trituberculatus and its Hox gene families provides insights of decapod evolution.</title>
        <authorList>
            <person name="Jeong J.-H."/>
            <person name="Song I."/>
            <person name="Kim S."/>
            <person name="Choi T."/>
            <person name="Kim D."/>
            <person name="Ryu S."/>
            <person name="Kim W."/>
        </authorList>
    </citation>
    <scope>NUCLEOTIDE SEQUENCE [LARGE SCALE GENOMIC DNA]</scope>
    <source>
        <tissue evidence="2">Muscle</tissue>
    </source>
</reference>
<comment type="caution">
    <text evidence="2">The sequence shown here is derived from an EMBL/GenBank/DDBJ whole genome shotgun (WGS) entry which is preliminary data.</text>
</comment>
<evidence type="ECO:0000256" key="1">
    <source>
        <dbReference type="SAM" id="MobiDB-lite"/>
    </source>
</evidence>
<dbReference type="Proteomes" id="UP000324222">
    <property type="component" value="Unassembled WGS sequence"/>
</dbReference>
<feature type="compositionally biased region" description="Polar residues" evidence="1">
    <location>
        <begin position="1"/>
        <end position="10"/>
    </location>
</feature>
<feature type="region of interest" description="Disordered" evidence="1">
    <location>
        <begin position="1"/>
        <end position="25"/>
    </location>
</feature>
<keyword evidence="3" id="KW-1185">Reference proteome</keyword>
<sequence length="60" mass="6504">MTLGQSSPQLRSKEGDIIGPPSRGRKVYDERFHSLAVTCTRGYRMPPGNTTLTPVEGAVS</sequence>
<proteinExistence type="predicted"/>
<accession>A0A5B7IJA3</accession>
<protein>
    <submittedName>
        <fullName evidence="2">Uncharacterized protein</fullName>
    </submittedName>
</protein>